<dbReference type="STRING" id="1121439.dsat_0525"/>
<organism evidence="2 3">
    <name type="scientific">Alkalidesulfovibrio alkalitolerans DSM 16529</name>
    <dbReference type="NCBI Taxonomy" id="1121439"/>
    <lineage>
        <taxon>Bacteria</taxon>
        <taxon>Pseudomonadati</taxon>
        <taxon>Thermodesulfobacteriota</taxon>
        <taxon>Desulfovibrionia</taxon>
        <taxon>Desulfovibrionales</taxon>
        <taxon>Desulfovibrionaceae</taxon>
        <taxon>Alkalidesulfovibrio</taxon>
    </lineage>
</organism>
<comment type="caution">
    <text evidence="2">The sequence shown here is derived from an EMBL/GenBank/DDBJ whole genome shotgun (WGS) entry which is preliminary data.</text>
</comment>
<evidence type="ECO:0000256" key="1">
    <source>
        <dbReference type="SAM" id="Phobius"/>
    </source>
</evidence>
<keyword evidence="1" id="KW-0812">Transmembrane</keyword>
<name>S7UGX4_9BACT</name>
<reference evidence="2 3" key="1">
    <citation type="journal article" date="2013" name="Genome Announc.">
        <title>Draft genome sequences for three mercury-methylating, sulfate-reducing bacteria.</title>
        <authorList>
            <person name="Brown S.D."/>
            <person name="Hurt R.A.Jr."/>
            <person name="Gilmour C.C."/>
            <person name="Elias D.A."/>
        </authorList>
    </citation>
    <scope>NUCLEOTIDE SEQUENCE [LARGE SCALE GENOMIC DNA]</scope>
    <source>
        <strain evidence="2 3">DSM 16529</strain>
    </source>
</reference>
<gene>
    <name evidence="2" type="ORF">dsat_0525</name>
</gene>
<dbReference type="PATRIC" id="fig|1121439.3.peg.1881"/>
<dbReference type="RefSeq" id="WP_020887219.1">
    <property type="nucleotide sequence ID" value="NZ_ATHI01000026.1"/>
</dbReference>
<dbReference type="eggNOG" id="ENOG5032ITM">
    <property type="taxonomic scope" value="Bacteria"/>
</dbReference>
<dbReference type="EMBL" id="ATHI01000026">
    <property type="protein sequence ID" value="EPR33084.1"/>
    <property type="molecule type" value="Genomic_DNA"/>
</dbReference>
<dbReference type="AlphaFoldDB" id="S7UGX4"/>
<evidence type="ECO:0000313" key="2">
    <source>
        <dbReference type="EMBL" id="EPR33084.1"/>
    </source>
</evidence>
<proteinExistence type="predicted"/>
<keyword evidence="3" id="KW-1185">Reference proteome</keyword>
<evidence type="ECO:0000313" key="3">
    <source>
        <dbReference type="Proteomes" id="UP000014975"/>
    </source>
</evidence>
<protein>
    <submittedName>
        <fullName evidence="2">Uncharacterized protein</fullName>
    </submittedName>
</protein>
<keyword evidence="1" id="KW-0472">Membrane</keyword>
<dbReference type="Proteomes" id="UP000014975">
    <property type="component" value="Unassembled WGS sequence"/>
</dbReference>
<feature type="transmembrane region" description="Helical" evidence="1">
    <location>
        <begin position="29"/>
        <end position="50"/>
    </location>
</feature>
<sequence length="70" mass="7867">MKTWHWIALGALTVATVIGQFIESHYWWEAVPGFFAAFGFVGCLALIFGAKTLGKHVVTKDPDYYKEDSE</sequence>
<keyword evidence="1" id="KW-1133">Transmembrane helix</keyword>
<accession>S7UGX4</accession>